<dbReference type="InterPro" id="IPR039267">
    <property type="entry name" value="Lsm11"/>
</dbReference>
<dbReference type="PROSITE" id="PS52002">
    <property type="entry name" value="SM"/>
    <property type="match status" value="1"/>
</dbReference>
<dbReference type="PANTHER" id="PTHR21415:SF1">
    <property type="entry name" value="U7 SNRNA-ASSOCIATED SM-LIKE PROTEIN LSM11"/>
    <property type="match status" value="1"/>
</dbReference>
<evidence type="ECO:0000313" key="4">
    <source>
        <dbReference type="Proteomes" id="UP000789524"/>
    </source>
</evidence>
<dbReference type="InterPro" id="IPR010920">
    <property type="entry name" value="LSM_dom_sf"/>
</dbReference>
<dbReference type="Proteomes" id="UP000789524">
    <property type="component" value="Unassembled WGS sequence"/>
</dbReference>
<comment type="caution">
    <text evidence="3">The sequence shown here is derived from an EMBL/GenBank/DDBJ whole genome shotgun (WGS) entry which is preliminary data.</text>
</comment>
<dbReference type="Gene3D" id="2.30.30.100">
    <property type="match status" value="1"/>
</dbReference>
<dbReference type="Pfam" id="PF01423">
    <property type="entry name" value="LSM"/>
    <property type="match status" value="1"/>
</dbReference>
<evidence type="ECO:0000313" key="3">
    <source>
        <dbReference type="EMBL" id="CAG9575358.1"/>
    </source>
</evidence>
<evidence type="ECO:0000256" key="1">
    <source>
        <dbReference type="SAM" id="Coils"/>
    </source>
</evidence>
<dbReference type="InterPro" id="IPR001163">
    <property type="entry name" value="Sm_dom_euk/arc"/>
</dbReference>
<gene>
    <name evidence="3" type="ORF">DCHRY22_LOCUS11278</name>
</gene>
<sequence length="237" mass="26765">MSEGSSSESETSACSSKYDPLKALYSEKPKLPNKKAPMYENLVQYEAALKYNDSQSSAIIPVGQNKLVQQREEEKERKKQEQQRLLEEKNKQRFAQYEVPVRKERRVKNVLTRIEGIQGPLAALKDCVDLELRIKVITRHATGVRGALYGTLVAFDKQWNLALRDVVEVWKRKAPGKRKIPPGLGTPVQKGTATTISPVPVVTETPLGGGRWECTRHLPQVMVRGEHVVLVNVVERR</sequence>
<dbReference type="SMART" id="SM00651">
    <property type="entry name" value="Sm"/>
    <property type="match status" value="1"/>
</dbReference>
<feature type="domain" description="Sm" evidence="2">
    <location>
        <begin position="119"/>
        <end position="237"/>
    </location>
</feature>
<dbReference type="PANTHER" id="PTHR21415">
    <property type="entry name" value="U7 SNRNA-ASSOCIATED SM-LIKE PROTEIN LSM11"/>
    <property type="match status" value="1"/>
</dbReference>
<dbReference type="OrthoDB" id="10002367at2759"/>
<organism evidence="3 4">
    <name type="scientific">Danaus chrysippus</name>
    <name type="common">African queen</name>
    <dbReference type="NCBI Taxonomy" id="151541"/>
    <lineage>
        <taxon>Eukaryota</taxon>
        <taxon>Metazoa</taxon>
        <taxon>Ecdysozoa</taxon>
        <taxon>Arthropoda</taxon>
        <taxon>Hexapoda</taxon>
        <taxon>Insecta</taxon>
        <taxon>Pterygota</taxon>
        <taxon>Neoptera</taxon>
        <taxon>Endopterygota</taxon>
        <taxon>Lepidoptera</taxon>
        <taxon>Glossata</taxon>
        <taxon>Ditrysia</taxon>
        <taxon>Papilionoidea</taxon>
        <taxon>Nymphalidae</taxon>
        <taxon>Danainae</taxon>
        <taxon>Danaini</taxon>
        <taxon>Danaina</taxon>
        <taxon>Danaus</taxon>
        <taxon>Anosia</taxon>
    </lineage>
</organism>
<keyword evidence="4" id="KW-1185">Reference proteome</keyword>
<name>A0A8J2R1K1_9NEOP</name>
<proteinExistence type="predicted"/>
<dbReference type="AlphaFoldDB" id="A0A8J2R1K1"/>
<dbReference type="InterPro" id="IPR047575">
    <property type="entry name" value="Sm"/>
</dbReference>
<evidence type="ECO:0000259" key="2">
    <source>
        <dbReference type="PROSITE" id="PS52002"/>
    </source>
</evidence>
<accession>A0A8J2R1K1</accession>
<protein>
    <submittedName>
        <fullName evidence="3">(African queen) hypothetical protein</fullName>
    </submittedName>
</protein>
<dbReference type="GO" id="GO:0005683">
    <property type="term" value="C:U7 snRNP"/>
    <property type="evidence" value="ECO:0007669"/>
    <property type="project" value="TreeGrafter"/>
</dbReference>
<dbReference type="EMBL" id="CAKASE010000074">
    <property type="protein sequence ID" value="CAG9575358.1"/>
    <property type="molecule type" value="Genomic_DNA"/>
</dbReference>
<dbReference type="GO" id="GO:0006398">
    <property type="term" value="P:mRNA 3'-end processing by stem-loop binding and cleavage"/>
    <property type="evidence" value="ECO:0007669"/>
    <property type="project" value="TreeGrafter"/>
</dbReference>
<keyword evidence="1" id="KW-0175">Coiled coil</keyword>
<dbReference type="SUPFAM" id="SSF50182">
    <property type="entry name" value="Sm-like ribonucleoproteins"/>
    <property type="match status" value="1"/>
</dbReference>
<feature type="coiled-coil region" evidence="1">
    <location>
        <begin position="64"/>
        <end position="92"/>
    </location>
</feature>
<dbReference type="GO" id="GO:0071209">
    <property type="term" value="F:U7 snRNA binding"/>
    <property type="evidence" value="ECO:0007669"/>
    <property type="project" value="InterPro"/>
</dbReference>
<reference evidence="3" key="1">
    <citation type="submission" date="2021-09" db="EMBL/GenBank/DDBJ databases">
        <authorList>
            <person name="Martin H S."/>
        </authorList>
    </citation>
    <scope>NUCLEOTIDE SEQUENCE</scope>
</reference>